<evidence type="ECO:0000256" key="9">
    <source>
        <dbReference type="ARBA" id="ARBA00022692"/>
    </source>
</evidence>
<dbReference type="SUPFAM" id="SSF55874">
    <property type="entry name" value="ATPase domain of HSP90 chaperone/DNA topoisomerase II/histidine kinase"/>
    <property type="match status" value="1"/>
</dbReference>
<keyword evidence="11 19" id="KW-0418">Kinase</keyword>
<dbReference type="Pfam" id="PF00512">
    <property type="entry name" value="HisKA"/>
    <property type="match status" value="1"/>
</dbReference>
<dbReference type="CDD" id="cd00082">
    <property type="entry name" value="HisKA"/>
    <property type="match status" value="1"/>
</dbReference>
<dbReference type="Pfam" id="PF02518">
    <property type="entry name" value="HATPase_c"/>
    <property type="match status" value="1"/>
</dbReference>
<feature type="transmembrane region" description="Helical" evidence="16">
    <location>
        <begin position="202"/>
        <end position="220"/>
    </location>
</feature>
<dbReference type="PROSITE" id="PS50885">
    <property type="entry name" value="HAMP"/>
    <property type="match status" value="1"/>
</dbReference>
<dbReference type="InterPro" id="IPR003594">
    <property type="entry name" value="HATPase_dom"/>
</dbReference>
<feature type="transmembrane region" description="Helical" evidence="16">
    <location>
        <begin position="41"/>
        <end position="59"/>
    </location>
</feature>
<keyword evidence="15 16" id="KW-0472">Membrane</keyword>
<evidence type="ECO:0000256" key="15">
    <source>
        <dbReference type="ARBA" id="ARBA00023136"/>
    </source>
</evidence>
<feature type="domain" description="HAMP" evidence="18">
    <location>
        <begin position="222"/>
        <end position="275"/>
    </location>
</feature>
<dbReference type="GO" id="GO:0005886">
    <property type="term" value="C:plasma membrane"/>
    <property type="evidence" value="ECO:0007669"/>
    <property type="project" value="UniProtKB-SubCell"/>
</dbReference>
<evidence type="ECO:0000256" key="14">
    <source>
        <dbReference type="ARBA" id="ARBA00023012"/>
    </source>
</evidence>
<dbReference type="SMART" id="SM00388">
    <property type="entry name" value="HisKA"/>
    <property type="match status" value="1"/>
</dbReference>
<dbReference type="Gene3D" id="3.30.565.10">
    <property type="entry name" value="Histidine kinase-like ATPase, C-terminal domain"/>
    <property type="match status" value="1"/>
</dbReference>
<proteinExistence type="predicted"/>
<dbReference type="EMBL" id="VAUV01000002">
    <property type="protein sequence ID" value="TLD72292.1"/>
    <property type="molecule type" value="Genomic_DNA"/>
</dbReference>
<evidence type="ECO:0000256" key="13">
    <source>
        <dbReference type="ARBA" id="ARBA00022989"/>
    </source>
</evidence>
<comment type="subcellular location">
    <subcellularLocation>
        <location evidence="3">Cell inner membrane</location>
    </subcellularLocation>
    <subcellularLocation>
        <location evidence="2">Membrane</location>
        <topology evidence="2">Multi-pass membrane protein</topology>
    </subcellularLocation>
</comment>
<evidence type="ECO:0000256" key="1">
    <source>
        <dbReference type="ARBA" id="ARBA00000085"/>
    </source>
</evidence>
<dbReference type="NCBIfam" id="TIGR01386">
    <property type="entry name" value="cztS_silS_copS"/>
    <property type="match status" value="1"/>
</dbReference>
<dbReference type="GO" id="GO:0005524">
    <property type="term" value="F:ATP binding"/>
    <property type="evidence" value="ECO:0007669"/>
    <property type="project" value="UniProtKB-KW"/>
</dbReference>
<dbReference type="EC" id="2.7.13.3" evidence="4"/>
<dbReference type="OrthoDB" id="9796330at2"/>
<protein>
    <recommendedName>
        <fullName evidence="4">histidine kinase</fullName>
        <ecNumber evidence="4">2.7.13.3</ecNumber>
    </recommendedName>
</protein>
<dbReference type="Gene3D" id="6.10.340.10">
    <property type="match status" value="1"/>
</dbReference>
<evidence type="ECO:0000256" key="3">
    <source>
        <dbReference type="ARBA" id="ARBA00004533"/>
    </source>
</evidence>
<dbReference type="PANTHER" id="PTHR45436">
    <property type="entry name" value="SENSOR HISTIDINE KINASE YKOH"/>
    <property type="match status" value="1"/>
</dbReference>
<dbReference type="PROSITE" id="PS50109">
    <property type="entry name" value="HIS_KIN"/>
    <property type="match status" value="1"/>
</dbReference>
<evidence type="ECO:0000259" key="17">
    <source>
        <dbReference type="PROSITE" id="PS50109"/>
    </source>
</evidence>
<sequence length="500" mass="55348">MSRLKGSSFIPKGVWVMFWRIVMKIEHPSLPPALALTTRLVLGYMLVAFFTLSAAAVFLHEILDYGFEVEDAGLMSDHVRLLRREMLESPEELGRVREIIGATANAQSLEKYFGRLLEDDGTTLVETRGYEELAVAREAFPKPVGVSDNLQKVVRSRSLSGTPLFLASALMTRRAGEPPLVYLVALDITHVDNWLEKFRVQLFFVVVTGTVISGLLAWFLTRTGLRPLQEITAGMQRVGAKGLDERLSRNRWPHELAAMAGEFDLMLERLHEAFQRLSQFSADAAHEFRTPLNNLMVSTSFLLSRDHDKEEYRQALVANFAEFERMKRLVDSLLFLARADNAEAVIKKTVVDARVLAGGVVDFFSALAEEHGVMLVSDGSGELLADETLLRMALANLVSNALRHTPRGGRVSVLIDGRLDDCKITVTDSGIGIDEVHLPRLFDRFYRVDAARSSVAADAGVGLGLALVKTVASLHGGSVEVWSKQGLGTSMTLLLPRRCD</sequence>
<accession>A0A5R8KJ26</accession>
<dbReference type="Gene3D" id="1.10.287.130">
    <property type="match status" value="1"/>
</dbReference>
<evidence type="ECO:0000256" key="7">
    <source>
        <dbReference type="ARBA" id="ARBA00022553"/>
    </source>
</evidence>
<dbReference type="InterPro" id="IPR003660">
    <property type="entry name" value="HAMP_dom"/>
</dbReference>
<organism evidence="19 20">
    <name type="scientific">Phragmitibacter flavus</name>
    <dbReference type="NCBI Taxonomy" id="2576071"/>
    <lineage>
        <taxon>Bacteria</taxon>
        <taxon>Pseudomonadati</taxon>
        <taxon>Verrucomicrobiota</taxon>
        <taxon>Verrucomicrobiia</taxon>
        <taxon>Verrucomicrobiales</taxon>
        <taxon>Verrucomicrobiaceae</taxon>
        <taxon>Phragmitibacter</taxon>
    </lineage>
</organism>
<dbReference type="PANTHER" id="PTHR45436:SF15">
    <property type="entry name" value="SENSOR HISTIDINE KINASE CUSS"/>
    <property type="match status" value="1"/>
</dbReference>
<keyword evidence="14" id="KW-0902">Two-component regulatory system</keyword>
<feature type="domain" description="Histidine kinase" evidence="17">
    <location>
        <begin position="283"/>
        <end position="499"/>
    </location>
</feature>
<evidence type="ECO:0000256" key="5">
    <source>
        <dbReference type="ARBA" id="ARBA00022475"/>
    </source>
</evidence>
<evidence type="ECO:0000313" key="19">
    <source>
        <dbReference type="EMBL" id="TLD72292.1"/>
    </source>
</evidence>
<dbReference type="Pfam" id="PF00672">
    <property type="entry name" value="HAMP"/>
    <property type="match status" value="1"/>
</dbReference>
<comment type="catalytic activity">
    <reaction evidence="1">
        <text>ATP + protein L-histidine = ADP + protein N-phospho-L-histidine.</text>
        <dbReference type="EC" id="2.7.13.3"/>
    </reaction>
</comment>
<evidence type="ECO:0000313" key="20">
    <source>
        <dbReference type="Proteomes" id="UP000306196"/>
    </source>
</evidence>
<comment type="caution">
    <text evidence="19">The sequence shown here is derived from an EMBL/GenBank/DDBJ whole genome shotgun (WGS) entry which is preliminary data.</text>
</comment>
<evidence type="ECO:0000256" key="2">
    <source>
        <dbReference type="ARBA" id="ARBA00004141"/>
    </source>
</evidence>
<dbReference type="FunFam" id="1.10.287.130:FF:000001">
    <property type="entry name" value="Two-component sensor histidine kinase"/>
    <property type="match status" value="1"/>
</dbReference>
<dbReference type="AlphaFoldDB" id="A0A5R8KJ26"/>
<evidence type="ECO:0000256" key="10">
    <source>
        <dbReference type="ARBA" id="ARBA00022741"/>
    </source>
</evidence>
<keyword evidence="12" id="KW-0067">ATP-binding</keyword>
<keyword evidence="20" id="KW-1185">Reference proteome</keyword>
<dbReference type="CDD" id="cd00075">
    <property type="entry name" value="HATPase"/>
    <property type="match status" value="1"/>
</dbReference>
<dbReference type="InterPro" id="IPR003661">
    <property type="entry name" value="HisK_dim/P_dom"/>
</dbReference>
<dbReference type="InterPro" id="IPR050428">
    <property type="entry name" value="TCS_sensor_his_kinase"/>
</dbReference>
<dbReference type="InterPro" id="IPR005467">
    <property type="entry name" value="His_kinase_dom"/>
</dbReference>
<evidence type="ECO:0000256" key="8">
    <source>
        <dbReference type="ARBA" id="ARBA00022679"/>
    </source>
</evidence>
<dbReference type="InterPro" id="IPR006290">
    <property type="entry name" value="CztS_silS_copS"/>
</dbReference>
<name>A0A5R8KJ26_9BACT</name>
<keyword evidence="9 16" id="KW-0812">Transmembrane</keyword>
<dbReference type="Proteomes" id="UP000306196">
    <property type="component" value="Unassembled WGS sequence"/>
</dbReference>
<evidence type="ECO:0000256" key="6">
    <source>
        <dbReference type="ARBA" id="ARBA00022519"/>
    </source>
</evidence>
<gene>
    <name evidence="19" type="ORF">FEM03_02750</name>
</gene>
<dbReference type="GO" id="GO:0000155">
    <property type="term" value="F:phosphorelay sensor kinase activity"/>
    <property type="evidence" value="ECO:0007669"/>
    <property type="project" value="InterPro"/>
</dbReference>
<dbReference type="SUPFAM" id="SSF47384">
    <property type="entry name" value="Homodimeric domain of signal transducing histidine kinase"/>
    <property type="match status" value="1"/>
</dbReference>
<evidence type="ECO:0000256" key="12">
    <source>
        <dbReference type="ARBA" id="ARBA00022840"/>
    </source>
</evidence>
<keyword evidence="5" id="KW-1003">Cell membrane</keyword>
<dbReference type="SUPFAM" id="SSF158472">
    <property type="entry name" value="HAMP domain-like"/>
    <property type="match status" value="1"/>
</dbReference>
<keyword evidence="13 16" id="KW-1133">Transmembrane helix</keyword>
<dbReference type="FunFam" id="3.30.565.10:FF:000006">
    <property type="entry name" value="Sensor histidine kinase WalK"/>
    <property type="match status" value="1"/>
</dbReference>
<keyword evidence="7" id="KW-0597">Phosphoprotein</keyword>
<reference evidence="19 20" key="1">
    <citation type="submission" date="2019-05" db="EMBL/GenBank/DDBJ databases">
        <title>Verrucobacter flavum gen. nov., sp. nov. a new member of the family Verrucomicrobiaceae.</title>
        <authorList>
            <person name="Szuroczki S."/>
            <person name="Abbaszade G."/>
            <person name="Szabo A."/>
            <person name="Felfoldi T."/>
            <person name="Schumann P."/>
            <person name="Boka K."/>
            <person name="Keki Z."/>
            <person name="Toumi M."/>
            <person name="Toth E."/>
        </authorList>
    </citation>
    <scope>NUCLEOTIDE SEQUENCE [LARGE SCALE GENOMIC DNA]</scope>
    <source>
        <strain evidence="19 20">MG-N-17</strain>
    </source>
</reference>
<dbReference type="InterPro" id="IPR004358">
    <property type="entry name" value="Sig_transdc_His_kin-like_C"/>
</dbReference>
<dbReference type="CDD" id="cd06225">
    <property type="entry name" value="HAMP"/>
    <property type="match status" value="1"/>
</dbReference>
<dbReference type="SMART" id="SM00304">
    <property type="entry name" value="HAMP"/>
    <property type="match status" value="1"/>
</dbReference>
<keyword evidence="10" id="KW-0547">Nucleotide-binding</keyword>
<dbReference type="InterPro" id="IPR036890">
    <property type="entry name" value="HATPase_C_sf"/>
</dbReference>
<dbReference type="InterPro" id="IPR036097">
    <property type="entry name" value="HisK_dim/P_sf"/>
</dbReference>
<evidence type="ECO:0000256" key="16">
    <source>
        <dbReference type="SAM" id="Phobius"/>
    </source>
</evidence>
<dbReference type="PRINTS" id="PR00344">
    <property type="entry name" value="BCTRLSENSOR"/>
</dbReference>
<keyword evidence="6" id="KW-0997">Cell inner membrane</keyword>
<keyword evidence="8 19" id="KW-0808">Transferase</keyword>
<evidence type="ECO:0000256" key="11">
    <source>
        <dbReference type="ARBA" id="ARBA00022777"/>
    </source>
</evidence>
<evidence type="ECO:0000259" key="18">
    <source>
        <dbReference type="PROSITE" id="PS50885"/>
    </source>
</evidence>
<evidence type="ECO:0000256" key="4">
    <source>
        <dbReference type="ARBA" id="ARBA00012438"/>
    </source>
</evidence>
<dbReference type="SMART" id="SM00387">
    <property type="entry name" value="HATPase_c"/>
    <property type="match status" value="1"/>
</dbReference>